<sequence length="343" mass="37111">MSLSAPCPSPALSSSRAERGAAARGPAVRGPAAQVAQTCDVDEQAALLQGWNQRYEQLSAGSFEGRVTSLHLGPIQAWREFSSQALHQTGALRAGQLAIGLPSSIPGNTMFCNRSCSEGHAIVFSGDGPFEFVSPGGLEIIDFVVDRGSLDPYLTASEREQLQAQLAQPHLRPVSAHERWRLPILLSDMQQCLADTTPDALPPQQLDEMAGDVLAAIAAVLRDGVGSEADEQLSYQRRAHIVSMARERVVATGADGSLTVEDLCQALAVSRRALQYSFQEVLGILPQSYLRAVRLNGARRAIKQGSSVSDAALAWGFWHFGRFAQEYKALFAELPSHTCKRYR</sequence>
<gene>
    <name evidence="6" type="ORF">N4T19_19405</name>
</gene>
<keyword evidence="7" id="KW-1185">Reference proteome</keyword>
<name>A0ABY5ZYK7_9BURK</name>
<reference evidence="6" key="1">
    <citation type="submission" date="2022-09" db="EMBL/GenBank/DDBJ databases">
        <title>Bacterial diversity in gut of crayfish and pufferfish.</title>
        <authorList>
            <person name="Huang Y."/>
        </authorList>
    </citation>
    <scope>NUCLEOTIDE SEQUENCE</scope>
    <source>
        <strain evidence="6">PR12</strain>
    </source>
</reference>
<evidence type="ECO:0000256" key="2">
    <source>
        <dbReference type="ARBA" id="ARBA00023125"/>
    </source>
</evidence>
<evidence type="ECO:0000256" key="1">
    <source>
        <dbReference type="ARBA" id="ARBA00023015"/>
    </source>
</evidence>
<evidence type="ECO:0000256" key="4">
    <source>
        <dbReference type="SAM" id="MobiDB-lite"/>
    </source>
</evidence>
<evidence type="ECO:0000313" key="6">
    <source>
        <dbReference type="EMBL" id="UXC17837.1"/>
    </source>
</evidence>
<dbReference type="RefSeq" id="WP_260718800.1">
    <property type="nucleotide sequence ID" value="NZ_CP104377.1"/>
</dbReference>
<dbReference type="EMBL" id="CP104377">
    <property type="protein sequence ID" value="UXC17837.1"/>
    <property type="molecule type" value="Genomic_DNA"/>
</dbReference>
<evidence type="ECO:0000259" key="5">
    <source>
        <dbReference type="PROSITE" id="PS01124"/>
    </source>
</evidence>
<dbReference type="Proteomes" id="UP001058290">
    <property type="component" value="Chromosome"/>
</dbReference>
<keyword evidence="1" id="KW-0805">Transcription regulation</keyword>
<feature type="compositionally biased region" description="Low complexity" evidence="4">
    <location>
        <begin position="1"/>
        <end position="15"/>
    </location>
</feature>
<dbReference type="SMART" id="SM00342">
    <property type="entry name" value="HTH_ARAC"/>
    <property type="match status" value="1"/>
</dbReference>
<dbReference type="PANTHER" id="PTHR46796">
    <property type="entry name" value="HTH-TYPE TRANSCRIPTIONAL ACTIVATOR RHAS-RELATED"/>
    <property type="match status" value="1"/>
</dbReference>
<dbReference type="PROSITE" id="PS00041">
    <property type="entry name" value="HTH_ARAC_FAMILY_1"/>
    <property type="match status" value="1"/>
</dbReference>
<feature type="region of interest" description="Disordered" evidence="4">
    <location>
        <begin position="1"/>
        <end position="29"/>
    </location>
</feature>
<dbReference type="PANTHER" id="PTHR46796:SF12">
    <property type="entry name" value="HTH-TYPE DNA-BINDING TRANSCRIPTIONAL ACTIVATOR EUTR"/>
    <property type="match status" value="1"/>
</dbReference>
<dbReference type="Pfam" id="PF12833">
    <property type="entry name" value="HTH_18"/>
    <property type="match status" value="1"/>
</dbReference>
<dbReference type="InterPro" id="IPR018060">
    <property type="entry name" value="HTH_AraC"/>
</dbReference>
<keyword evidence="3" id="KW-0804">Transcription</keyword>
<accession>A0ABY5ZYK7</accession>
<organism evidence="6 7">
    <name type="scientific">Comamonas squillarum</name>
    <dbReference type="NCBI Taxonomy" id="2977320"/>
    <lineage>
        <taxon>Bacteria</taxon>
        <taxon>Pseudomonadati</taxon>
        <taxon>Pseudomonadota</taxon>
        <taxon>Betaproteobacteria</taxon>
        <taxon>Burkholderiales</taxon>
        <taxon>Comamonadaceae</taxon>
        <taxon>Comamonas</taxon>
    </lineage>
</organism>
<protein>
    <submittedName>
        <fullName evidence="6">Helix-turn-helix domain-containing protein</fullName>
    </submittedName>
</protein>
<evidence type="ECO:0000256" key="3">
    <source>
        <dbReference type="ARBA" id="ARBA00023163"/>
    </source>
</evidence>
<dbReference type="PROSITE" id="PS01124">
    <property type="entry name" value="HTH_ARAC_FAMILY_2"/>
    <property type="match status" value="1"/>
</dbReference>
<dbReference type="Gene3D" id="1.10.10.60">
    <property type="entry name" value="Homeodomain-like"/>
    <property type="match status" value="1"/>
</dbReference>
<dbReference type="InterPro" id="IPR050204">
    <property type="entry name" value="AraC_XylS_family_regulators"/>
</dbReference>
<keyword evidence="2" id="KW-0238">DNA-binding</keyword>
<feature type="domain" description="HTH araC/xylS-type" evidence="5">
    <location>
        <begin position="239"/>
        <end position="341"/>
    </location>
</feature>
<proteinExistence type="predicted"/>
<evidence type="ECO:0000313" key="7">
    <source>
        <dbReference type="Proteomes" id="UP001058290"/>
    </source>
</evidence>
<dbReference type="InterPro" id="IPR018062">
    <property type="entry name" value="HTH_AraC-typ_CS"/>
</dbReference>